<dbReference type="EMBL" id="CP119108">
    <property type="protein sequence ID" value="WEG09147.1"/>
    <property type="molecule type" value="Genomic_DNA"/>
</dbReference>
<feature type="domain" description="AB hydrolase-1" evidence="2">
    <location>
        <begin position="59"/>
        <end position="161"/>
    </location>
</feature>
<dbReference type="Gene3D" id="3.40.50.1820">
    <property type="entry name" value="alpha/beta hydrolase"/>
    <property type="match status" value="1"/>
</dbReference>
<evidence type="ECO:0000256" key="1">
    <source>
        <dbReference type="ARBA" id="ARBA00022801"/>
    </source>
</evidence>
<reference evidence="3 4" key="1">
    <citation type="submission" date="2023-03" db="EMBL/GenBank/DDBJ databases">
        <title>Genome sequence of Microbacterium sp. KACC 23027.</title>
        <authorList>
            <person name="Kim S."/>
            <person name="Heo J."/>
            <person name="Kwon S.-W."/>
        </authorList>
    </citation>
    <scope>NUCLEOTIDE SEQUENCE [LARGE SCALE GENOMIC DNA]</scope>
    <source>
        <strain evidence="3 4">KACC 23027</strain>
    </source>
</reference>
<name>A0ABY8BZ46_9MICO</name>
<dbReference type="SUPFAM" id="SSF53474">
    <property type="entry name" value="alpha/beta-Hydrolases"/>
    <property type="match status" value="1"/>
</dbReference>
<evidence type="ECO:0000313" key="4">
    <source>
        <dbReference type="Proteomes" id="UP001214553"/>
    </source>
</evidence>
<keyword evidence="1 3" id="KW-0378">Hydrolase</keyword>
<protein>
    <submittedName>
        <fullName evidence="3">Alpha/beta fold hydrolase</fullName>
    </submittedName>
</protein>
<gene>
    <name evidence="3" type="ORF">PU630_00885</name>
</gene>
<dbReference type="PANTHER" id="PTHR43798">
    <property type="entry name" value="MONOACYLGLYCEROL LIPASE"/>
    <property type="match status" value="1"/>
</dbReference>
<dbReference type="Proteomes" id="UP001214553">
    <property type="component" value="Chromosome"/>
</dbReference>
<sequence>MTIGSENDLAARLRLAAAQDAGLQPIDWSALPADVERDEFAAPSGPLARIALGPVDGERVVLMPGMTGSKEDFVRVMPLLAASGFRVESFDMAGQYESGVAGPPPGGHYAMALFEEDLRAVLAAGPPAHLLGYSFAGTVAAAVAGSHPELVRSLTLLSTTPAVGQALRAFKVLGPFSGLLPSRALGRLFVWVLRHNVHRAPLDRAAFVTARFDKTRLDSVIDIFDLMKHTPDVASAVRARGVPTLVVAGRHDVWPVDAHRDFAERLGGRLVILDAGHSPCESAPHQLAEAMTDFFAAGR</sequence>
<proteinExistence type="predicted"/>
<keyword evidence="4" id="KW-1185">Reference proteome</keyword>
<dbReference type="InterPro" id="IPR029058">
    <property type="entry name" value="AB_hydrolase_fold"/>
</dbReference>
<dbReference type="PANTHER" id="PTHR43798:SF31">
    <property type="entry name" value="AB HYDROLASE SUPERFAMILY PROTEIN YCLE"/>
    <property type="match status" value="1"/>
</dbReference>
<dbReference type="RefSeq" id="WP_275278471.1">
    <property type="nucleotide sequence ID" value="NZ_CP119108.1"/>
</dbReference>
<dbReference type="InterPro" id="IPR050266">
    <property type="entry name" value="AB_hydrolase_sf"/>
</dbReference>
<dbReference type="InterPro" id="IPR000073">
    <property type="entry name" value="AB_hydrolase_1"/>
</dbReference>
<organism evidence="3 4">
    <name type="scientific">Microbacterium horticulturae</name>
    <dbReference type="NCBI Taxonomy" id="3028316"/>
    <lineage>
        <taxon>Bacteria</taxon>
        <taxon>Bacillati</taxon>
        <taxon>Actinomycetota</taxon>
        <taxon>Actinomycetes</taxon>
        <taxon>Micrococcales</taxon>
        <taxon>Microbacteriaceae</taxon>
        <taxon>Microbacterium</taxon>
    </lineage>
</organism>
<dbReference type="Pfam" id="PF00561">
    <property type="entry name" value="Abhydrolase_1"/>
    <property type="match status" value="1"/>
</dbReference>
<dbReference type="GO" id="GO:0016787">
    <property type="term" value="F:hydrolase activity"/>
    <property type="evidence" value="ECO:0007669"/>
    <property type="project" value="UniProtKB-KW"/>
</dbReference>
<evidence type="ECO:0000259" key="2">
    <source>
        <dbReference type="Pfam" id="PF00561"/>
    </source>
</evidence>
<accession>A0ABY8BZ46</accession>
<evidence type="ECO:0000313" key="3">
    <source>
        <dbReference type="EMBL" id="WEG09147.1"/>
    </source>
</evidence>